<dbReference type="Proteomes" id="UP001236404">
    <property type="component" value="Unassembled WGS sequence"/>
</dbReference>
<name>A0ABT7TRL4_9MICO</name>
<dbReference type="PANTHER" id="PTHR12110:SF53">
    <property type="entry name" value="BLR5974 PROTEIN"/>
    <property type="match status" value="1"/>
</dbReference>
<gene>
    <name evidence="3" type="ORF">QUG93_11090</name>
</gene>
<keyword evidence="4" id="KW-1185">Reference proteome</keyword>
<evidence type="ECO:0000256" key="1">
    <source>
        <dbReference type="ARBA" id="ARBA00023277"/>
    </source>
</evidence>
<keyword evidence="1" id="KW-0119">Carbohydrate metabolism</keyword>
<dbReference type="InterPro" id="IPR036237">
    <property type="entry name" value="Xyl_isomerase-like_sf"/>
</dbReference>
<dbReference type="EMBL" id="JAUCMN010000007">
    <property type="protein sequence ID" value="MDM7892233.1"/>
    <property type="molecule type" value="Genomic_DNA"/>
</dbReference>
<sequence>MIINTFSYLWSKEATDAIFELVDHGYTTFEIPISSPHCWPEEIDAAERASTRARLDQAGASIRSLNAGGYDLNLASPAASMRRKSIEHISSVIDLAAEWGARDVVISPGTRRPMISPTLDQVHGWMYESLEELLPIARRSGQRLLFENTPYCFAPTVGDLARIVSTVDDDALRIVYDAANAAFIEEDPVTGLLAHADAIGLMHVSDTGTKTWGHDPIGTGVIDWEALGAAVDATIGTENVVLEVIREENPLVEFDTAITELRDRGWKISSASTPALVPTNKEDAR</sequence>
<dbReference type="Pfam" id="PF01261">
    <property type="entry name" value="AP_endonuc_2"/>
    <property type="match status" value="1"/>
</dbReference>
<protein>
    <submittedName>
        <fullName evidence="3">Sugar phosphate isomerase/epimerase family protein</fullName>
    </submittedName>
</protein>
<feature type="domain" description="Xylose isomerase-like TIM barrel" evidence="2">
    <location>
        <begin position="21"/>
        <end position="250"/>
    </location>
</feature>
<dbReference type="GO" id="GO:0016853">
    <property type="term" value="F:isomerase activity"/>
    <property type="evidence" value="ECO:0007669"/>
    <property type="project" value="UniProtKB-KW"/>
</dbReference>
<comment type="caution">
    <text evidence="3">The sequence shown here is derived from an EMBL/GenBank/DDBJ whole genome shotgun (WGS) entry which is preliminary data.</text>
</comment>
<accession>A0ABT7TRL4</accession>
<dbReference type="RefSeq" id="WP_289473931.1">
    <property type="nucleotide sequence ID" value="NZ_JAUCMN010000007.1"/>
</dbReference>
<evidence type="ECO:0000259" key="2">
    <source>
        <dbReference type="Pfam" id="PF01261"/>
    </source>
</evidence>
<reference evidence="3 4" key="1">
    <citation type="submission" date="2023-06" db="EMBL/GenBank/DDBJ databases">
        <authorList>
            <person name="Feng G."/>
            <person name="Li J."/>
            <person name="Zhu H."/>
        </authorList>
    </citation>
    <scope>NUCLEOTIDE SEQUENCE [LARGE SCALE GENOMIC DNA]</scope>
    <source>
        <strain evidence="3 4">RHCKG28</strain>
    </source>
</reference>
<evidence type="ECO:0000313" key="3">
    <source>
        <dbReference type="EMBL" id="MDM7892233.1"/>
    </source>
</evidence>
<dbReference type="Gene3D" id="3.20.20.150">
    <property type="entry name" value="Divalent-metal-dependent TIM barrel enzymes"/>
    <property type="match status" value="1"/>
</dbReference>
<dbReference type="PANTHER" id="PTHR12110">
    <property type="entry name" value="HYDROXYPYRUVATE ISOMERASE"/>
    <property type="match status" value="1"/>
</dbReference>
<organism evidence="3 4">
    <name type="scientific">Curtobacterium caseinilyticum</name>
    <dbReference type="NCBI Taxonomy" id="3055137"/>
    <lineage>
        <taxon>Bacteria</taxon>
        <taxon>Bacillati</taxon>
        <taxon>Actinomycetota</taxon>
        <taxon>Actinomycetes</taxon>
        <taxon>Micrococcales</taxon>
        <taxon>Microbacteriaceae</taxon>
        <taxon>Curtobacterium</taxon>
    </lineage>
</organism>
<proteinExistence type="predicted"/>
<dbReference type="SUPFAM" id="SSF51658">
    <property type="entry name" value="Xylose isomerase-like"/>
    <property type="match status" value="1"/>
</dbReference>
<evidence type="ECO:0000313" key="4">
    <source>
        <dbReference type="Proteomes" id="UP001236404"/>
    </source>
</evidence>
<dbReference type="InterPro" id="IPR013022">
    <property type="entry name" value="Xyl_isomerase-like_TIM-brl"/>
</dbReference>
<keyword evidence="3" id="KW-0413">Isomerase</keyword>
<dbReference type="InterPro" id="IPR050312">
    <property type="entry name" value="IolE/XylAMocC-like"/>
</dbReference>